<feature type="non-terminal residue" evidence="3">
    <location>
        <position position="1"/>
    </location>
</feature>
<dbReference type="SUPFAM" id="SSF56281">
    <property type="entry name" value="Metallo-hydrolase/oxidoreductase"/>
    <property type="match status" value="1"/>
</dbReference>
<dbReference type="EMBL" id="AMZH03000006">
    <property type="protein sequence ID" value="RRT86175.1"/>
    <property type="molecule type" value="Genomic_DNA"/>
</dbReference>
<reference evidence="3 4" key="1">
    <citation type="journal article" date="2014" name="Agronomy (Basel)">
        <title>A Draft Genome Sequence for Ensete ventricosum, the Drought-Tolerant Tree Against Hunger.</title>
        <authorList>
            <person name="Harrison J."/>
            <person name="Moore K.A."/>
            <person name="Paszkiewicz K."/>
            <person name="Jones T."/>
            <person name="Grant M."/>
            <person name="Ambacheew D."/>
            <person name="Muzemil S."/>
            <person name="Studholme D.J."/>
        </authorList>
    </citation>
    <scope>NUCLEOTIDE SEQUENCE [LARGE SCALE GENOMIC DNA]</scope>
</reference>
<evidence type="ECO:0000256" key="1">
    <source>
        <dbReference type="ARBA" id="ARBA00004123"/>
    </source>
</evidence>
<evidence type="ECO:0000256" key="2">
    <source>
        <dbReference type="ARBA" id="ARBA00023242"/>
    </source>
</evidence>
<dbReference type="InterPro" id="IPR027074">
    <property type="entry name" value="Integrator_9su"/>
</dbReference>
<proteinExistence type="predicted"/>
<dbReference type="GO" id="GO:0034472">
    <property type="term" value="P:snRNA 3'-end processing"/>
    <property type="evidence" value="ECO:0007669"/>
    <property type="project" value="TreeGrafter"/>
</dbReference>
<protein>
    <submittedName>
        <fullName evidence="3">Uncharacterized protein</fullName>
    </submittedName>
</protein>
<comment type="caution">
    <text evidence="3">The sequence shown here is derived from an EMBL/GenBank/DDBJ whole genome shotgun (WGS) entry which is preliminary data.</text>
</comment>
<keyword evidence="2" id="KW-0539">Nucleus</keyword>
<evidence type="ECO:0000313" key="4">
    <source>
        <dbReference type="Proteomes" id="UP000287651"/>
    </source>
</evidence>
<dbReference type="AlphaFoldDB" id="A0A427BCC5"/>
<dbReference type="Proteomes" id="UP000287651">
    <property type="component" value="Unassembled WGS sequence"/>
</dbReference>
<name>A0A427BCC5_ENSVE</name>
<dbReference type="Gene3D" id="3.60.15.10">
    <property type="entry name" value="Ribonuclease Z/Hydroxyacylglutathione hydrolase-like"/>
    <property type="match status" value="1"/>
</dbReference>
<dbReference type="InterPro" id="IPR036866">
    <property type="entry name" value="RibonucZ/Hydroxyglut_hydro"/>
</dbReference>
<accession>A0A427BCC5</accession>
<dbReference type="PANTHER" id="PTHR46094:SF1">
    <property type="entry name" value="INTEGRATOR COMPLEX SUBUNIT 9"/>
    <property type="match status" value="1"/>
</dbReference>
<dbReference type="GO" id="GO:0032039">
    <property type="term" value="C:integrator complex"/>
    <property type="evidence" value="ECO:0007669"/>
    <property type="project" value="InterPro"/>
</dbReference>
<sequence length="357" mass="39821">QGNGYYCPPTHILQLCGFRLLLECPIDLSSLAVFSPIPSAGAANLDASSGLLRALPWLKTVPGLHLWDASLIDAVLVSSPSGMLGLPFLTRNAKFCGKIYATEVVARIGQLLMEDLLSMHAEFLQFYGADVKPASPEWMKWVELEKLSPVLKQAVLGEDGEELGAWMPLYRMHKVEPLLEILHPKVVLYPEDLRIQYPLKENSSWSYLYYSENVQLRVPSFVEDVKACLETNLAFQLRPRRLTQQNIAIARLKGRIFLSKGKYFLAASRIPMEFSNKQLLYWGSIEPTCLLLALQDRGLVGTIHWNKDAANGVYTIQITNPEKAVIETSATMTTISCEDENTATLIYEALGTVCDGI</sequence>
<gene>
    <name evidence="3" type="ORF">B296_00003429</name>
</gene>
<evidence type="ECO:0000313" key="3">
    <source>
        <dbReference type="EMBL" id="RRT86175.1"/>
    </source>
</evidence>
<comment type="subcellular location">
    <subcellularLocation>
        <location evidence="1">Nucleus</location>
    </subcellularLocation>
</comment>
<organism evidence="3 4">
    <name type="scientific">Ensete ventricosum</name>
    <name type="common">Abyssinian banana</name>
    <name type="synonym">Musa ensete</name>
    <dbReference type="NCBI Taxonomy" id="4639"/>
    <lineage>
        <taxon>Eukaryota</taxon>
        <taxon>Viridiplantae</taxon>
        <taxon>Streptophyta</taxon>
        <taxon>Embryophyta</taxon>
        <taxon>Tracheophyta</taxon>
        <taxon>Spermatophyta</taxon>
        <taxon>Magnoliopsida</taxon>
        <taxon>Liliopsida</taxon>
        <taxon>Zingiberales</taxon>
        <taxon>Musaceae</taxon>
        <taxon>Ensete</taxon>
    </lineage>
</organism>
<dbReference type="PANTHER" id="PTHR46094">
    <property type="entry name" value="INTEGRATOR COMPLEX SUBUNIT 9"/>
    <property type="match status" value="1"/>
</dbReference>